<keyword evidence="7" id="KW-0472">Membrane</keyword>
<dbReference type="EC" id="3.1.1.47" evidence="4"/>
<sequence>MSDSDLELDSLDSPDAPLTTPTATQPKWQPPWLSPRASRLHALKAWLRRRRSWTYMLCVAACIYVLVCLLRRVPLLASPLPGYTGPHAVGSVDVEVPLAAPQRIADTLFRDTRAPAFELETVLFTLYYPVARGARSPPLPAHPWIDRPLSLAAEGYARFAHVNSFITRPVFTLALWLVAGGLTVPAEVDGPLLGSEGGHAGHLPVMVFSHGAAASRTDYTAYLGELASRGHVVAALEHRDGSCPGSLVRLPDKPARRVLPFSEGDLAGAVDAPRLKTEQLAFRDAEVAEAIRVLRDINDGRGDDVYAANTRGEGATFSGWTNRLDFSRLVLGGHSYGAALALQSLAHTPSAAGGIILDPGKSSGPLNASVATPLLVVHSDSWSRAHSLFHGRPHFDAVRDLVRGVLDRTGAAWFLTSIGTAHPSVSDAPLIEPLLLRWTTGAHMDVRGAMRQYVRVSVEFLDFLATDKAKGLLAEEVTHEKYGEWVSKAREQSFPKDLASLWEIHVSPASDKPGFISDSRRV</sequence>
<keyword evidence="7" id="KW-1133">Transmembrane helix</keyword>
<keyword evidence="2 4" id="KW-0442">Lipid degradation</keyword>
<dbReference type="STRING" id="94208.A0A2S4KZZ2"/>
<dbReference type="PIRSF" id="PIRSF018169">
    <property type="entry name" value="PAF_acetylhydrolase"/>
    <property type="match status" value="1"/>
</dbReference>
<dbReference type="InterPro" id="IPR016715">
    <property type="entry name" value="PAF_acetylhydro_eukaryote"/>
</dbReference>
<keyword evidence="7" id="KW-0812">Transmembrane</keyword>
<dbReference type="InterPro" id="IPR029058">
    <property type="entry name" value="AB_hydrolase_fold"/>
</dbReference>
<organism evidence="8 9">
    <name type="scientific">Tolypocladium paradoxum</name>
    <dbReference type="NCBI Taxonomy" id="94208"/>
    <lineage>
        <taxon>Eukaryota</taxon>
        <taxon>Fungi</taxon>
        <taxon>Dikarya</taxon>
        <taxon>Ascomycota</taxon>
        <taxon>Pezizomycotina</taxon>
        <taxon>Sordariomycetes</taxon>
        <taxon>Hypocreomycetidae</taxon>
        <taxon>Hypocreales</taxon>
        <taxon>Ophiocordycipitaceae</taxon>
        <taxon>Tolypocladium</taxon>
    </lineage>
</organism>
<keyword evidence="3 4" id="KW-0443">Lipid metabolism</keyword>
<keyword evidence="1 4" id="KW-0378">Hydrolase</keyword>
<evidence type="ECO:0000256" key="5">
    <source>
        <dbReference type="PIRSR" id="PIRSR018169-1"/>
    </source>
</evidence>
<dbReference type="GO" id="GO:0016042">
    <property type="term" value="P:lipid catabolic process"/>
    <property type="evidence" value="ECO:0007669"/>
    <property type="project" value="UniProtKB-KW"/>
</dbReference>
<evidence type="ECO:0000313" key="9">
    <source>
        <dbReference type="Proteomes" id="UP000237481"/>
    </source>
</evidence>
<dbReference type="AlphaFoldDB" id="A0A2S4KZZ2"/>
<feature type="region of interest" description="Disordered" evidence="6">
    <location>
        <begin position="1"/>
        <end position="29"/>
    </location>
</feature>
<evidence type="ECO:0000313" key="8">
    <source>
        <dbReference type="EMBL" id="POR35754.1"/>
    </source>
</evidence>
<comment type="similarity">
    <text evidence="4">Belongs to the serine esterase family.</text>
</comment>
<name>A0A2S4KZZ2_9HYPO</name>
<dbReference type="GO" id="GO:0003847">
    <property type="term" value="F:1-alkyl-2-acetylglycerophosphocholine esterase activity"/>
    <property type="evidence" value="ECO:0007669"/>
    <property type="project" value="UniProtKB-UniRule"/>
</dbReference>
<feature type="compositionally biased region" description="Acidic residues" evidence="6">
    <location>
        <begin position="1"/>
        <end position="12"/>
    </location>
</feature>
<comment type="caution">
    <text evidence="8">The sequence shown here is derived from an EMBL/GenBank/DDBJ whole genome shotgun (WGS) entry which is preliminary data.</text>
</comment>
<dbReference type="PANTHER" id="PTHR10272">
    <property type="entry name" value="PLATELET-ACTIVATING FACTOR ACETYLHYDROLASE"/>
    <property type="match status" value="1"/>
</dbReference>
<dbReference type="PANTHER" id="PTHR10272:SF11">
    <property type="entry name" value="PHOSPHOLIPASE-RELATED"/>
    <property type="match status" value="1"/>
</dbReference>
<dbReference type="Gene3D" id="3.40.50.1820">
    <property type="entry name" value="alpha/beta hydrolase"/>
    <property type="match status" value="1"/>
</dbReference>
<dbReference type="Proteomes" id="UP000237481">
    <property type="component" value="Unassembled WGS sequence"/>
</dbReference>
<evidence type="ECO:0000256" key="7">
    <source>
        <dbReference type="SAM" id="Phobius"/>
    </source>
</evidence>
<evidence type="ECO:0000256" key="1">
    <source>
        <dbReference type="ARBA" id="ARBA00022801"/>
    </source>
</evidence>
<gene>
    <name evidence="8" type="ORF">TPAR_04037</name>
</gene>
<evidence type="ECO:0000256" key="3">
    <source>
        <dbReference type="ARBA" id="ARBA00023098"/>
    </source>
</evidence>
<feature type="active site" description="Charge relay system" evidence="5">
    <location>
        <position position="422"/>
    </location>
</feature>
<dbReference type="Pfam" id="PF03403">
    <property type="entry name" value="PAF-AH_p_II"/>
    <property type="match status" value="1"/>
</dbReference>
<proteinExistence type="inferred from homology"/>
<evidence type="ECO:0000256" key="2">
    <source>
        <dbReference type="ARBA" id="ARBA00022963"/>
    </source>
</evidence>
<comment type="catalytic activity">
    <reaction evidence="4">
        <text>a 1-O-alkyl-2-acetyl-sn-glycero-3-phosphocholine + H2O = a 1-O-alkyl-sn-glycero-3-phosphocholine + acetate + H(+)</text>
        <dbReference type="Rhea" id="RHEA:17777"/>
        <dbReference type="ChEBI" id="CHEBI:15377"/>
        <dbReference type="ChEBI" id="CHEBI:15378"/>
        <dbReference type="ChEBI" id="CHEBI:30089"/>
        <dbReference type="ChEBI" id="CHEBI:30909"/>
        <dbReference type="ChEBI" id="CHEBI:36707"/>
        <dbReference type="EC" id="3.1.1.47"/>
    </reaction>
</comment>
<evidence type="ECO:0000256" key="6">
    <source>
        <dbReference type="SAM" id="MobiDB-lite"/>
    </source>
</evidence>
<dbReference type="SUPFAM" id="SSF53474">
    <property type="entry name" value="alpha/beta-Hydrolases"/>
    <property type="match status" value="1"/>
</dbReference>
<dbReference type="EMBL" id="PKSG01000405">
    <property type="protein sequence ID" value="POR35754.1"/>
    <property type="molecule type" value="Genomic_DNA"/>
</dbReference>
<feature type="active site" description="Nucleophile" evidence="5">
    <location>
        <position position="335"/>
    </location>
</feature>
<protein>
    <recommendedName>
        <fullName evidence="4">Putative phospholipase</fullName>
        <ecNumber evidence="4">3.1.1.47</ecNumber>
    </recommendedName>
</protein>
<accession>A0A2S4KZZ2</accession>
<feature type="transmembrane region" description="Helical" evidence="7">
    <location>
        <begin position="53"/>
        <end position="73"/>
    </location>
</feature>
<dbReference type="OrthoDB" id="2363873at2759"/>
<reference evidence="8 9" key="1">
    <citation type="submission" date="2018-01" db="EMBL/GenBank/DDBJ databases">
        <title>Harnessing the power of phylogenomics to disentangle the directionality and signatures of interkingdom host jumping in the parasitic fungal genus Tolypocladium.</title>
        <authorList>
            <person name="Quandt C.A."/>
            <person name="Patterson W."/>
            <person name="Spatafora J.W."/>
        </authorList>
    </citation>
    <scope>NUCLEOTIDE SEQUENCE [LARGE SCALE GENOMIC DNA]</scope>
    <source>
        <strain evidence="8 9">NRBC 100945</strain>
    </source>
</reference>
<feature type="active site" description="Charge relay system" evidence="5">
    <location>
        <position position="358"/>
    </location>
</feature>
<keyword evidence="9" id="KW-1185">Reference proteome</keyword>
<evidence type="ECO:0000256" key="4">
    <source>
        <dbReference type="PIRNR" id="PIRNR018169"/>
    </source>
</evidence>